<proteinExistence type="predicted"/>
<name>A0AAP0X2L4_LIQFO</name>
<dbReference type="CDD" id="cd16461">
    <property type="entry name" value="RING-H2_EL5-like"/>
    <property type="match status" value="1"/>
</dbReference>
<gene>
    <name evidence="4" type="ORF">L1049_008930</name>
</gene>
<dbReference type="SMART" id="SM00184">
    <property type="entry name" value="RING"/>
    <property type="match status" value="1"/>
</dbReference>
<dbReference type="AlphaFoldDB" id="A0AAP0X2L4"/>
<keyword evidence="1" id="KW-0479">Metal-binding</keyword>
<dbReference type="SUPFAM" id="SSF57850">
    <property type="entry name" value="RING/U-box"/>
    <property type="match status" value="1"/>
</dbReference>
<evidence type="ECO:0000313" key="5">
    <source>
        <dbReference type="Proteomes" id="UP001415857"/>
    </source>
</evidence>
<feature type="transmembrane region" description="Helical" evidence="2">
    <location>
        <begin position="29"/>
        <end position="50"/>
    </location>
</feature>
<dbReference type="GO" id="GO:0008270">
    <property type="term" value="F:zinc ion binding"/>
    <property type="evidence" value="ECO:0007669"/>
    <property type="project" value="UniProtKB-KW"/>
</dbReference>
<dbReference type="Gene3D" id="3.30.40.10">
    <property type="entry name" value="Zinc/RING finger domain, C3HC4 (zinc finger)"/>
    <property type="match status" value="1"/>
</dbReference>
<keyword evidence="1" id="KW-0862">Zinc</keyword>
<dbReference type="PANTHER" id="PTHR45676">
    <property type="entry name" value="RING-H2 FINGER PROTEIN ATL51-RELATED"/>
    <property type="match status" value="1"/>
</dbReference>
<dbReference type="Proteomes" id="UP001415857">
    <property type="component" value="Unassembled WGS sequence"/>
</dbReference>
<dbReference type="InterPro" id="IPR001841">
    <property type="entry name" value="Znf_RING"/>
</dbReference>
<organism evidence="4 5">
    <name type="scientific">Liquidambar formosana</name>
    <name type="common">Formosan gum</name>
    <dbReference type="NCBI Taxonomy" id="63359"/>
    <lineage>
        <taxon>Eukaryota</taxon>
        <taxon>Viridiplantae</taxon>
        <taxon>Streptophyta</taxon>
        <taxon>Embryophyta</taxon>
        <taxon>Tracheophyta</taxon>
        <taxon>Spermatophyta</taxon>
        <taxon>Magnoliopsida</taxon>
        <taxon>eudicotyledons</taxon>
        <taxon>Gunneridae</taxon>
        <taxon>Pentapetalae</taxon>
        <taxon>Saxifragales</taxon>
        <taxon>Altingiaceae</taxon>
        <taxon>Liquidambar</taxon>
    </lineage>
</organism>
<protein>
    <recommendedName>
        <fullName evidence="3">RING-type domain-containing protein</fullName>
    </recommendedName>
</protein>
<accession>A0AAP0X2L4</accession>
<evidence type="ECO:0000256" key="2">
    <source>
        <dbReference type="SAM" id="Phobius"/>
    </source>
</evidence>
<keyword evidence="5" id="KW-1185">Reference proteome</keyword>
<dbReference type="InterPro" id="IPR013083">
    <property type="entry name" value="Znf_RING/FYVE/PHD"/>
</dbReference>
<evidence type="ECO:0000256" key="1">
    <source>
        <dbReference type="PROSITE-ProRule" id="PRU00175"/>
    </source>
</evidence>
<evidence type="ECO:0000259" key="3">
    <source>
        <dbReference type="PROSITE" id="PS50089"/>
    </source>
</evidence>
<sequence>MDAPPTFLFKPPPPFPAPSQTFDVSPLEFVLALFAVITIPTLIYTFFLFIKCPPNPFRPRRQSSGGLAGELTSRQEDNKGNLEQVSGVKYRKEIHVKDIGSECPVCLSVFVDGEEIRQLTVCKHSFHSSCVDIWLSSHANCPVCRASVAVAVKASNRPSVAGVAGEADLRQGLPDSASLV</sequence>
<reference evidence="4 5" key="1">
    <citation type="journal article" date="2024" name="Plant J.">
        <title>Genome sequences and population genomics reveal climatic adaptation and genomic divergence between two closely related sweetgum species.</title>
        <authorList>
            <person name="Xu W.Q."/>
            <person name="Ren C.Q."/>
            <person name="Zhang X.Y."/>
            <person name="Comes H.P."/>
            <person name="Liu X.H."/>
            <person name="Li Y.G."/>
            <person name="Kettle C.J."/>
            <person name="Jalonen R."/>
            <person name="Gaisberger H."/>
            <person name="Ma Y.Z."/>
            <person name="Qiu Y.X."/>
        </authorList>
    </citation>
    <scope>NUCLEOTIDE SEQUENCE [LARGE SCALE GENOMIC DNA]</scope>
    <source>
        <strain evidence="4">Hangzhou</strain>
    </source>
</reference>
<keyword evidence="2" id="KW-0472">Membrane</keyword>
<dbReference type="GO" id="GO:0016567">
    <property type="term" value="P:protein ubiquitination"/>
    <property type="evidence" value="ECO:0007669"/>
    <property type="project" value="TreeGrafter"/>
</dbReference>
<keyword evidence="2" id="KW-1133">Transmembrane helix</keyword>
<feature type="domain" description="RING-type" evidence="3">
    <location>
        <begin position="103"/>
        <end position="145"/>
    </location>
</feature>
<dbReference type="PROSITE" id="PS50089">
    <property type="entry name" value="ZF_RING_2"/>
    <property type="match status" value="1"/>
</dbReference>
<dbReference type="Pfam" id="PF13639">
    <property type="entry name" value="zf-RING_2"/>
    <property type="match status" value="1"/>
</dbReference>
<evidence type="ECO:0000313" key="4">
    <source>
        <dbReference type="EMBL" id="KAK9290754.1"/>
    </source>
</evidence>
<keyword evidence="1" id="KW-0863">Zinc-finger</keyword>
<keyword evidence="2" id="KW-0812">Transmembrane</keyword>
<dbReference type="PANTHER" id="PTHR45676:SF88">
    <property type="entry name" value="RING-H2 FINGER PROTEIN ATL33"/>
    <property type="match status" value="1"/>
</dbReference>
<comment type="caution">
    <text evidence="4">The sequence shown here is derived from an EMBL/GenBank/DDBJ whole genome shotgun (WGS) entry which is preliminary data.</text>
</comment>
<dbReference type="EMBL" id="JBBPBK010000002">
    <property type="protein sequence ID" value="KAK9290754.1"/>
    <property type="molecule type" value="Genomic_DNA"/>
</dbReference>